<keyword evidence="1" id="KW-1133">Transmembrane helix</keyword>
<dbReference type="RefSeq" id="WP_005683738.1">
    <property type="nucleotide sequence ID" value="NZ_ADNC01000027.1"/>
</dbReference>
<dbReference type="eggNOG" id="ENOG5031YKT">
    <property type="taxonomic scope" value="Bacteria"/>
</dbReference>
<dbReference type="Proteomes" id="UP000004757">
    <property type="component" value="Unassembled WGS sequence"/>
</dbReference>
<evidence type="ECO:0000313" key="3">
    <source>
        <dbReference type="Proteomes" id="UP000004757"/>
    </source>
</evidence>
<dbReference type="STRING" id="747682.MALL_0391"/>
<evidence type="ECO:0000256" key="1">
    <source>
        <dbReference type="SAM" id="Phobius"/>
    </source>
</evidence>
<dbReference type="AlphaFoldDB" id="D4XWN7"/>
<keyword evidence="1" id="KW-0812">Transmembrane</keyword>
<comment type="caution">
    <text evidence="2">The sequence shown here is derived from an EMBL/GenBank/DDBJ whole genome shotgun (WGS) entry which is preliminary data.</text>
</comment>
<keyword evidence="1" id="KW-0472">Membrane</keyword>
<dbReference type="EMBL" id="ADNC01000027">
    <property type="protein sequence ID" value="EFF41130.1"/>
    <property type="molecule type" value="Genomic_DNA"/>
</dbReference>
<proteinExistence type="predicted"/>
<feature type="transmembrane region" description="Helical" evidence="1">
    <location>
        <begin position="53"/>
        <end position="71"/>
    </location>
</feature>
<feature type="transmembrane region" description="Helical" evidence="1">
    <location>
        <begin position="83"/>
        <end position="104"/>
    </location>
</feature>
<organism evidence="2 3">
    <name type="scientific">Mycoplasmopsis alligatoris A21JP2</name>
    <dbReference type="NCBI Taxonomy" id="747682"/>
    <lineage>
        <taxon>Bacteria</taxon>
        <taxon>Bacillati</taxon>
        <taxon>Mycoplasmatota</taxon>
        <taxon>Mycoplasmoidales</taxon>
        <taxon>Metamycoplasmataceae</taxon>
        <taxon>Mycoplasmopsis</taxon>
    </lineage>
</organism>
<name>D4XWN7_9BACT</name>
<reference evidence="2 3" key="1">
    <citation type="submission" date="2010-03" db="EMBL/GenBank/DDBJ databases">
        <authorList>
            <person name="Glass J.I."/>
            <person name="Benders G.A."/>
            <person name="Durkin A.S."/>
            <person name="Farmerie W.G."/>
            <person name="Hlavinka K."/>
            <person name="Hostetler J."/>
            <person name="Jackson J."/>
            <person name="May M.A."/>
            <person name="Miller R.H."/>
            <person name="Paralanov V."/>
            <person name="Radune D."/>
            <person name="Szczypinski B."/>
            <person name="Brown D.R."/>
        </authorList>
    </citation>
    <scope>NUCLEOTIDE SEQUENCE [LARGE SCALE GENOMIC DNA]</scope>
    <source>
        <strain evidence="2 3">A21JP2</strain>
    </source>
</reference>
<keyword evidence="3" id="KW-1185">Reference proteome</keyword>
<accession>D4XWN7</accession>
<evidence type="ECO:0000313" key="2">
    <source>
        <dbReference type="EMBL" id="EFF41130.1"/>
    </source>
</evidence>
<sequence length="133" mass="15428">MPTYEGNKDEIEALEKSFINNYYVSKVLSYISNSLVIIAFVVYLTFARHRIKVGYAFLIIWTIVFILLAFVPHATEFSHSSTLLIILGTFISIFSALVAIHLVYSTIRLHIKRKIQYYEQIKIHKQKQKNGKS</sequence>
<protein>
    <submittedName>
        <fullName evidence="2">Uncharacterized protein</fullName>
    </submittedName>
</protein>
<gene>
    <name evidence="2" type="ORF">MALL_0391</name>
</gene>
<feature type="transmembrane region" description="Helical" evidence="1">
    <location>
        <begin position="27"/>
        <end position="46"/>
    </location>
</feature>